<protein>
    <submittedName>
        <fullName evidence="1">Nucleotide-diphospho-sugar transferase</fullName>
    </submittedName>
</protein>
<gene>
    <name evidence="1" type="ORF">V1517DRAFT_266991</name>
</gene>
<proteinExistence type="predicted"/>
<evidence type="ECO:0000313" key="1">
    <source>
        <dbReference type="EMBL" id="KAK9319042.1"/>
    </source>
</evidence>
<organism evidence="1 2">
    <name type="scientific">Lipomyces orientalis</name>
    <dbReference type="NCBI Taxonomy" id="1233043"/>
    <lineage>
        <taxon>Eukaryota</taxon>
        <taxon>Fungi</taxon>
        <taxon>Dikarya</taxon>
        <taxon>Ascomycota</taxon>
        <taxon>Saccharomycotina</taxon>
        <taxon>Lipomycetes</taxon>
        <taxon>Lipomycetales</taxon>
        <taxon>Lipomycetaceae</taxon>
        <taxon>Lipomyces</taxon>
    </lineage>
</organism>
<name>A0ACC3TDT0_9ASCO</name>
<sequence>MGTGNKEQRFTPLKLKIMQLLTSKAVRAIAIIALMVLAIVGLVQLPSASFDRLWYNNSFCSSPPSHSLSPSTPSTPSRDSLQTDELNGIDWSRFAYVQYVTNTEYLCNSVMLFEILHRLGSKADRLMMYPSSFAVDTASTEESRLLRLARDKYGVKLTPIEIQRRATSDATWAESYTKLLAFNQTQYDRVLSLDSDSTVLQTMDELFFAPSALVAMPRAYWLNFDDRILSAQLILIEPSEYEFNRVMNALNAAKSNDYDMEIVNNLYKDSCLILPHRPYNLLTGEFRSVKHSDYLGNSEEGWDPEKTFKEAKYLHFSDWPVPKPWLSALPSVIQDKQPKCQENPETGEEDNCISRDLWLGFYSDFKQRRQVRHLRSGNEKTIDRNFGRAAGGKAQPI</sequence>
<reference evidence="2" key="1">
    <citation type="journal article" date="2024" name="Front. Bioeng. Biotechnol.">
        <title>Genome-scale model development and genomic sequencing of the oleaginous clade Lipomyces.</title>
        <authorList>
            <person name="Czajka J.J."/>
            <person name="Han Y."/>
            <person name="Kim J."/>
            <person name="Mondo S.J."/>
            <person name="Hofstad B.A."/>
            <person name="Robles A."/>
            <person name="Haridas S."/>
            <person name="Riley R."/>
            <person name="LaButti K."/>
            <person name="Pangilinan J."/>
            <person name="Andreopoulos W."/>
            <person name="Lipzen A."/>
            <person name="Yan J."/>
            <person name="Wang M."/>
            <person name="Ng V."/>
            <person name="Grigoriev I.V."/>
            <person name="Spatafora J.W."/>
            <person name="Magnuson J.K."/>
            <person name="Baker S.E."/>
            <person name="Pomraning K.R."/>
        </authorList>
    </citation>
    <scope>NUCLEOTIDE SEQUENCE [LARGE SCALE GENOMIC DNA]</scope>
    <source>
        <strain evidence="2">CBS 10300</strain>
    </source>
</reference>
<accession>A0ACC3TDT0</accession>
<dbReference type="EMBL" id="MU970238">
    <property type="protein sequence ID" value="KAK9319042.1"/>
    <property type="molecule type" value="Genomic_DNA"/>
</dbReference>
<keyword evidence="2" id="KW-1185">Reference proteome</keyword>
<dbReference type="Proteomes" id="UP001489719">
    <property type="component" value="Unassembled WGS sequence"/>
</dbReference>
<keyword evidence="1" id="KW-0808">Transferase</keyword>
<evidence type="ECO:0000313" key="2">
    <source>
        <dbReference type="Proteomes" id="UP001489719"/>
    </source>
</evidence>
<comment type="caution">
    <text evidence="1">The sequence shown here is derived from an EMBL/GenBank/DDBJ whole genome shotgun (WGS) entry which is preliminary data.</text>
</comment>